<comment type="caution">
    <text evidence="1">The sequence shown here is derived from an EMBL/GenBank/DDBJ whole genome shotgun (WGS) entry which is preliminary data.</text>
</comment>
<dbReference type="AlphaFoldDB" id="A0A073IJB2"/>
<protein>
    <submittedName>
        <fullName evidence="1">Uncharacterized protein</fullName>
    </submittedName>
</protein>
<evidence type="ECO:0000313" key="2">
    <source>
        <dbReference type="Proteomes" id="UP000027734"/>
    </source>
</evidence>
<sequence>MPRRNLHSQREGQIWAVAASKNSSFAPHGFTTWIRIIAPELLERFTFGADVAGRIAPFPTHLLIGIGERT</sequence>
<reference evidence="1 2" key="1">
    <citation type="submission" date="2014-01" db="EMBL/GenBank/DDBJ databases">
        <title>Sulfitobacter donghicola JCM 14565 Genome Sequencing.</title>
        <authorList>
            <person name="Lai Q."/>
            <person name="Hong Z."/>
        </authorList>
    </citation>
    <scope>NUCLEOTIDE SEQUENCE [LARGE SCALE GENOMIC DNA]</scope>
    <source>
        <strain evidence="1 2">JCM 14565</strain>
    </source>
</reference>
<dbReference type="EMBL" id="JAMC01000003">
    <property type="protein sequence ID" value="KEJ89670.1"/>
    <property type="molecule type" value="Genomic_DNA"/>
</dbReference>
<name>A0A073IJB2_9RHOB</name>
<gene>
    <name evidence="1" type="ORF">DSW25_11515</name>
</gene>
<dbReference type="Proteomes" id="UP000027734">
    <property type="component" value="Unassembled WGS sequence"/>
</dbReference>
<organism evidence="1 2">
    <name type="scientific">Sulfitobacter donghicola DSW-25 = KCTC 12864 = JCM 14565</name>
    <dbReference type="NCBI Taxonomy" id="1300350"/>
    <lineage>
        <taxon>Bacteria</taxon>
        <taxon>Pseudomonadati</taxon>
        <taxon>Pseudomonadota</taxon>
        <taxon>Alphaproteobacteria</taxon>
        <taxon>Rhodobacterales</taxon>
        <taxon>Roseobacteraceae</taxon>
        <taxon>Sulfitobacter</taxon>
    </lineage>
</organism>
<accession>A0A073IJB2</accession>
<proteinExistence type="predicted"/>
<keyword evidence="2" id="KW-1185">Reference proteome</keyword>
<evidence type="ECO:0000313" key="1">
    <source>
        <dbReference type="EMBL" id="KEJ89670.1"/>
    </source>
</evidence>